<dbReference type="InterPro" id="IPR052155">
    <property type="entry name" value="Biofilm_reg_signaling"/>
</dbReference>
<evidence type="ECO:0000313" key="4">
    <source>
        <dbReference type="EMBL" id="RIX47248.1"/>
    </source>
</evidence>
<proteinExistence type="predicted"/>
<evidence type="ECO:0000259" key="3">
    <source>
        <dbReference type="PROSITE" id="PS50887"/>
    </source>
</evidence>
<dbReference type="CDD" id="cd01949">
    <property type="entry name" value="GGDEF"/>
    <property type="match status" value="1"/>
</dbReference>
<organism evidence="4 5">
    <name type="scientific">Paenibacillus nanensis</name>
    <dbReference type="NCBI Taxonomy" id="393251"/>
    <lineage>
        <taxon>Bacteria</taxon>
        <taxon>Bacillati</taxon>
        <taxon>Bacillota</taxon>
        <taxon>Bacilli</taxon>
        <taxon>Bacillales</taxon>
        <taxon>Paenibacillaceae</taxon>
        <taxon>Paenibacillus</taxon>
    </lineage>
</organism>
<dbReference type="InterPro" id="IPR000014">
    <property type="entry name" value="PAS"/>
</dbReference>
<protein>
    <submittedName>
        <fullName evidence="4">Diguanylate cyclase</fullName>
    </submittedName>
</protein>
<dbReference type="Pfam" id="PF13188">
    <property type="entry name" value="PAS_8"/>
    <property type="match status" value="1"/>
</dbReference>
<dbReference type="PANTHER" id="PTHR44757:SF2">
    <property type="entry name" value="BIOFILM ARCHITECTURE MAINTENANCE PROTEIN MBAA"/>
    <property type="match status" value="1"/>
</dbReference>
<comment type="caution">
    <text evidence="4">The sequence shown here is derived from an EMBL/GenBank/DDBJ whole genome shotgun (WGS) entry which is preliminary data.</text>
</comment>
<dbReference type="NCBIfam" id="TIGR00254">
    <property type="entry name" value="GGDEF"/>
    <property type="match status" value="1"/>
</dbReference>
<dbReference type="Pfam" id="PF08447">
    <property type="entry name" value="PAS_3"/>
    <property type="match status" value="1"/>
</dbReference>
<dbReference type="SUPFAM" id="SSF55785">
    <property type="entry name" value="PYP-like sensor domain (PAS domain)"/>
    <property type="match status" value="2"/>
</dbReference>
<evidence type="ECO:0000259" key="1">
    <source>
        <dbReference type="PROSITE" id="PS50112"/>
    </source>
</evidence>
<gene>
    <name evidence="4" type="ORF">D3P08_25360</name>
</gene>
<dbReference type="RefSeq" id="WP_119602924.1">
    <property type="nucleotide sequence ID" value="NZ_QXQA01000024.1"/>
</dbReference>
<dbReference type="PROSITE" id="PS50887">
    <property type="entry name" value="GGDEF"/>
    <property type="match status" value="1"/>
</dbReference>
<dbReference type="AlphaFoldDB" id="A0A3A1UKN2"/>
<dbReference type="InterPro" id="IPR000700">
    <property type="entry name" value="PAS-assoc_C"/>
</dbReference>
<evidence type="ECO:0000313" key="5">
    <source>
        <dbReference type="Proteomes" id="UP000266482"/>
    </source>
</evidence>
<feature type="domain" description="GGDEF" evidence="3">
    <location>
        <begin position="268"/>
        <end position="396"/>
    </location>
</feature>
<dbReference type="InterPro" id="IPR043128">
    <property type="entry name" value="Rev_trsase/Diguanyl_cyclase"/>
</dbReference>
<dbReference type="InterPro" id="IPR001610">
    <property type="entry name" value="PAC"/>
</dbReference>
<dbReference type="Gene3D" id="3.30.70.270">
    <property type="match status" value="1"/>
</dbReference>
<dbReference type="SMART" id="SM00091">
    <property type="entry name" value="PAS"/>
    <property type="match status" value="2"/>
</dbReference>
<dbReference type="InterPro" id="IPR035965">
    <property type="entry name" value="PAS-like_dom_sf"/>
</dbReference>
<reference evidence="4 5" key="1">
    <citation type="submission" date="2018-09" db="EMBL/GenBank/DDBJ databases">
        <title>Paenibacillus aracenensis nov. sp. isolated from a cave in southern Spain.</title>
        <authorList>
            <person name="Jurado V."/>
            <person name="Gutierrez-Patricio S."/>
            <person name="Gonzalez-Pimentel J.L."/>
            <person name="Miller A.Z."/>
            <person name="Laiz L."/>
            <person name="Saiz-Jimenez C."/>
        </authorList>
    </citation>
    <scope>NUCLEOTIDE SEQUENCE [LARGE SCALE GENOMIC DNA]</scope>
    <source>
        <strain evidence="4 5">DSM 22867</strain>
    </source>
</reference>
<feature type="domain" description="PAS" evidence="1">
    <location>
        <begin position="113"/>
        <end position="174"/>
    </location>
</feature>
<dbReference type="PROSITE" id="PS50112">
    <property type="entry name" value="PAS"/>
    <property type="match status" value="2"/>
</dbReference>
<dbReference type="InterPro" id="IPR000160">
    <property type="entry name" value="GGDEF_dom"/>
</dbReference>
<dbReference type="SMART" id="SM00267">
    <property type="entry name" value="GGDEF"/>
    <property type="match status" value="1"/>
</dbReference>
<dbReference type="SUPFAM" id="SSF55073">
    <property type="entry name" value="Nucleotide cyclase"/>
    <property type="match status" value="1"/>
</dbReference>
<dbReference type="CDD" id="cd00130">
    <property type="entry name" value="PAS"/>
    <property type="match status" value="2"/>
</dbReference>
<name>A0A3A1UKN2_9BACL</name>
<feature type="domain" description="PAS" evidence="1">
    <location>
        <begin position="9"/>
        <end position="51"/>
    </location>
</feature>
<evidence type="ECO:0000259" key="2">
    <source>
        <dbReference type="PROSITE" id="PS50113"/>
    </source>
</evidence>
<sequence length="396" mass="44601">MPQKNAIAQPDLFQQLFDHHSDGICIVDEKGHFLYANVSLLAMLGYTREEISQLTWEQLLAGEAASRSILPMQHQKGHPVYVKLASIPLEHGSLFRIEKVSRYREHRKELIDAQEMFSFLSEKSQNIISSISADGVFTYVSPTVQALLGYTPAEVVGQTAASFNHPETNKKLLEHRSSLFVDQNTVKFTGLVRHKNGGYRWYETTVEYIRDESGDIIQSIGVGWDITDRKEAEETILHLAFHDSLTDLPNRRLFIDKVNARLKGAANELHALLLIDLDGFKAINDRFGHDRGDVVLIEVAHRLTAAIGDKECVARWGGDEFTILLTSMNSKTDLTILIERVKEAIAEPFRIAGHTHVLSASIGFSYFREDGDSVEALIRHADAAMYRSKREAKIET</sequence>
<dbReference type="OrthoDB" id="9759607at2"/>
<feature type="domain" description="PAC" evidence="2">
    <location>
        <begin position="184"/>
        <end position="238"/>
    </location>
</feature>
<dbReference type="PANTHER" id="PTHR44757">
    <property type="entry name" value="DIGUANYLATE CYCLASE DGCP"/>
    <property type="match status" value="1"/>
</dbReference>
<dbReference type="SMART" id="SM00086">
    <property type="entry name" value="PAC"/>
    <property type="match status" value="1"/>
</dbReference>
<dbReference type="InterPro" id="IPR013655">
    <property type="entry name" value="PAS_fold_3"/>
</dbReference>
<accession>A0A3A1UKN2</accession>
<dbReference type="PROSITE" id="PS50113">
    <property type="entry name" value="PAC"/>
    <property type="match status" value="1"/>
</dbReference>
<dbReference type="InterPro" id="IPR029787">
    <property type="entry name" value="Nucleotide_cyclase"/>
</dbReference>
<dbReference type="NCBIfam" id="TIGR00229">
    <property type="entry name" value="sensory_box"/>
    <property type="match status" value="2"/>
</dbReference>
<dbReference type="Proteomes" id="UP000266482">
    <property type="component" value="Unassembled WGS sequence"/>
</dbReference>
<dbReference type="Pfam" id="PF00990">
    <property type="entry name" value="GGDEF"/>
    <property type="match status" value="1"/>
</dbReference>
<keyword evidence="5" id="KW-1185">Reference proteome</keyword>
<dbReference type="Gene3D" id="3.30.450.20">
    <property type="entry name" value="PAS domain"/>
    <property type="match status" value="2"/>
</dbReference>
<dbReference type="EMBL" id="QXQA01000024">
    <property type="protein sequence ID" value="RIX47248.1"/>
    <property type="molecule type" value="Genomic_DNA"/>
</dbReference>